<reference evidence="4" key="1">
    <citation type="journal article" date="2014" name="Int. J. Syst. Evol. Microbiol.">
        <title>Complete genome sequence of Corynebacterium casei LMG S-19264T (=DSM 44701T), isolated from a smear-ripened cheese.</title>
        <authorList>
            <consortium name="US DOE Joint Genome Institute (JGI-PGF)"/>
            <person name="Walter F."/>
            <person name="Albersmeier A."/>
            <person name="Kalinowski J."/>
            <person name="Ruckert C."/>
        </authorList>
    </citation>
    <scope>NUCLEOTIDE SEQUENCE</scope>
    <source>
        <strain evidence="4">CGMCC 1.10749</strain>
    </source>
</reference>
<accession>A0A8H9FRX8</accession>
<dbReference type="InterPro" id="IPR005754">
    <property type="entry name" value="Sortase"/>
</dbReference>
<protein>
    <submittedName>
        <fullName evidence="4">Class F sortase</fullName>
    </submittedName>
</protein>
<dbReference type="EMBL" id="BMEA01000001">
    <property type="protein sequence ID" value="GGB77376.1"/>
    <property type="molecule type" value="Genomic_DNA"/>
</dbReference>
<feature type="region of interest" description="Disordered" evidence="2">
    <location>
        <begin position="28"/>
        <end position="89"/>
    </location>
</feature>
<dbReference type="SUPFAM" id="SSF63817">
    <property type="entry name" value="Sortase"/>
    <property type="match status" value="1"/>
</dbReference>
<dbReference type="Proteomes" id="UP000628079">
    <property type="component" value="Unassembled WGS sequence"/>
</dbReference>
<dbReference type="InterPro" id="IPR023365">
    <property type="entry name" value="Sortase_dom-sf"/>
</dbReference>
<dbReference type="InterPro" id="IPR042001">
    <property type="entry name" value="Sortase_F"/>
</dbReference>
<evidence type="ECO:0000256" key="1">
    <source>
        <dbReference type="ARBA" id="ARBA00022801"/>
    </source>
</evidence>
<dbReference type="AlphaFoldDB" id="A0A8H9FRX8"/>
<dbReference type="CDD" id="cd05829">
    <property type="entry name" value="Sortase_F"/>
    <property type="match status" value="1"/>
</dbReference>
<keyword evidence="1" id="KW-0378">Hydrolase</keyword>
<sequence>MAAALLAGLLAWGTYAVLSPERLTDPADVTAALDPTPTASGSTEAPSAAPSPTGRPSPSATASGGPVAVPVRPATPSPPRDRRQTSTGFELAIPSLDVRMPVVPVGVAENGQMALPDDPDVAGWYRFGPAPTSAEGANVISAHVDSRDGVGPLAKLPKLDVGARIVVTVDGARVEYVVERVDQYAKKALDVDALFARSGPARLHLVSCGGEWNPRTRHYDDNVVAIARRASVA</sequence>
<comment type="caution">
    <text evidence="4">The sequence shown here is derived from an EMBL/GenBank/DDBJ whole genome shotgun (WGS) entry which is preliminary data.</text>
</comment>
<proteinExistence type="predicted"/>
<organism evidence="4 5">
    <name type="scientific">Knoellia flava</name>
    <dbReference type="NCBI Taxonomy" id="913969"/>
    <lineage>
        <taxon>Bacteria</taxon>
        <taxon>Bacillati</taxon>
        <taxon>Actinomycetota</taxon>
        <taxon>Actinomycetes</taxon>
        <taxon>Micrococcales</taxon>
        <taxon>Intrasporangiaceae</taxon>
        <taxon>Knoellia</taxon>
    </lineage>
</organism>
<dbReference type="Gene3D" id="2.40.260.10">
    <property type="entry name" value="Sortase"/>
    <property type="match status" value="1"/>
</dbReference>
<feature type="chain" id="PRO_5039151669" evidence="3">
    <location>
        <begin position="17"/>
        <end position="233"/>
    </location>
</feature>
<name>A0A8H9FRX8_9MICO</name>
<dbReference type="Pfam" id="PF04203">
    <property type="entry name" value="Sortase"/>
    <property type="match status" value="1"/>
</dbReference>
<evidence type="ECO:0000256" key="2">
    <source>
        <dbReference type="SAM" id="MobiDB-lite"/>
    </source>
</evidence>
<evidence type="ECO:0000256" key="3">
    <source>
        <dbReference type="SAM" id="SignalP"/>
    </source>
</evidence>
<dbReference type="GO" id="GO:0016787">
    <property type="term" value="F:hydrolase activity"/>
    <property type="evidence" value="ECO:0007669"/>
    <property type="project" value="UniProtKB-KW"/>
</dbReference>
<reference evidence="4" key="2">
    <citation type="submission" date="2020-09" db="EMBL/GenBank/DDBJ databases">
        <authorList>
            <person name="Sun Q."/>
            <person name="Zhou Y."/>
        </authorList>
    </citation>
    <scope>NUCLEOTIDE SEQUENCE</scope>
    <source>
        <strain evidence="4">CGMCC 1.10749</strain>
    </source>
</reference>
<keyword evidence="3" id="KW-0732">Signal</keyword>
<evidence type="ECO:0000313" key="5">
    <source>
        <dbReference type="Proteomes" id="UP000628079"/>
    </source>
</evidence>
<gene>
    <name evidence="4" type="ORF">GCM10011314_16290</name>
</gene>
<evidence type="ECO:0000313" key="4">
    <source>
        <dbReference type="EMBL" id="GGB77376.1"/>
    </source>
</evidence>
<feature type="signal peptide" evidence="3">
    <location>
        <begin position="1"/>
        <end position="16"/>
    </location>
</feature>